<keyword evidence="5" id="KW-0769">Symport</keyword>
<reference evidence="9 10" key="1">
    <citation type="submission" date="2023-03" db="EMBL/GenBank/DDBJ databases">
        <title>High-quality genome of Scylla paramamosain provides insights in environmental adaptation.</title>
        <authorList>
            <person name="Zhang L."/>
        </authorList>
    </citation>
    <scope>NUCLEOTIDE SEQUENCE [LARGE SCALE GENOMIC DNA]</scope>
    <source>
        <strain evidence="9">LZ_2023a</strain>
        <tissue evidence="9">Muscle</tissue>
    </source>
</reference>
<dbReference type="PROSITE" id="PS50267">
    <property type="entry name" value="NA_NEUROTRAN_SYMP_3"/>
    <property type="match status" value="1"/>
</dbReference>
<comment type="caution">
    <text evidence="9">The sequence shown here is derived from an EMBL/GenBank/DDBJ whole genome shotgun (WGS) entry which is preliminary data.</text>
</comment>
<dbReference type="SUPFAM" id="SSF161070">
    <property type="entry name" value="SNF-like"/>
    <property type="match status" value="1"/>
</dbReference>
<evidence type="ECO:0000256" key="8">
    <source>
        <dbReference type="SAM" id="Phobius"/>
    </source>
</evidence>
<evidence type="ECO:0000313" key="9">
    <source>
        <dbReference type="EMBL" id="KAK8399289.1"/>
    </source>
</evidence>
<keyword evidence="6 8" id="KW-1133">Transmembrane helix</keyword>
<feature type="transmembrane region" description="Helical" evidence="8">
    <location>
        <begin position="50"/>
        <end position="76"/>
    </location>
</feature>
<dbReference type="Proteomes" id="UP001487740">
    <property type="component" value="Unassembled WGS sequence"/>
</dbReference>
<feature type="transmembrane region" description="Helical" evidence="8">
    <location>
        <begin position="96"/>
        <end position="113"/>
    </location>
</feature>
<evidence type="ECO:0000256" key="2">
    <source>
        <dbReference type="ARBA" id="ARBA00006459"/>
    </source>
</evidence>
<evidence type="ECO:0000256" key="5">
    <source>
        <dbReference type="ARBA" id="ARBA00022847"/>
    </source>
</evidence>
<evidence type="ECO:0000256" key="7">
    <source>
        <dbReference type="ARBA" id="ARBA00023136"/>
    </source>
</evidence>
<gene>
    <name evidence="9" type="ORF">O3P69_003420</name>
</gene>
<dbReference type="EMBL" id="JARAKH010000011">
    <property type="protein sequence ID" value="KAK8399289.1"/>
    <property type="molecule type" value="Genomic_DNA"/>
</dbReference>
<accession>A0AAW0UGL1</accession>
<dbReference type="PANTHER" id="PTHR11616">
    <property type="entry name" value="SODIUM/CHLORIDE DEPENDENT TRANSPORTER"/>
    <property type="match status" value="1"/>
</dbReference>
<evidence type="ECO:0000313" key="10">
    <source>
        <dbReference type="Proteomes" id="UP001487740"/>
    </source>
</evidence>
<keyword evidence="4 8" id="KW-0812">Transmembrane</keyword>
<dbReference type="Pfam" id="PF00209">
    <property type="entry name" value="SNF"/>
    <property type="match status" value="1"/>
</dbReference>
<dbReference type="PANTHER" id="PTHR11616:SF240">
    <property type="entry name" value="BLOATED TUBULES, ISOFORM B-RELATED"/>
    <property type="match status" value="1"/>
</dbReference>
<evidence type="ECO:0000256" key="1">
    <source>
        <dbReference type="ARBA" id="ARBA00004141"/>
    </source>
</evidence>
<dbReference type="GO" id="GO:0035725">
    <property type="term" value="P:sodium ion transmembrane transport"/>
    <property type="evidence" value="ECO:0007669"/>
    <property type="project" value="TreeGrafter"/>
</dbReference>
<keyword evidence="10" id="KW-1185">Reference proteome</keyword>
<feature type="transmembrane region" description="Helical" evidence="8">
    <location>
        <begin position="23"/>
        <end position="44"/>
    </location>
</feature>
<evidence type="ECO:0000256" key="3">
    <source>
        <dbReference type="ARBA" id="ARBA00022448"/>
    </source>
</evidence>
<name>A0AAW0UGL1_SCYPA</name>
<keyword evidence="3" id="KW-0813">Transport</keyword>
<comment type="subcellular location">
    <subcellularLocation>
        <location evidence="1">Membrane</location>
        <topology evidence="1">Multi-pass membrane protein</topology>
    </subcellularLocation>
</comment>
<dbReference type="AlphaFoldDB" id="A0AAW0UGL1"/>
<proteinExistence type="inferred from homology"/>
<organism evidence="9 10">
    <name type="scientific">Scylla paramamosain</name>
    <name type="common">Mud crab</name>
    <dbReference type="NCBI Taxonomy" id="85552"/>
    <lineage>
        <taxon>Eukaryota</taxon>
        <taxon>Metazoa</taxon>
        <taxon>Ecdysozoa</taxon>
        <taxon>Arthropoda</taxon>
        <taxon>Crustacea</taxon>
        <taxon>Multicrustacea</taxon>
        <taxon>Malacostraca</taxon>
        <taxon>Eumalacostraca</taxon>
        <taxon>Eucarida</taxon>
        <taxon>Decapoda</taxon>
        <taxon>Pleocyemata</taxon>
        <taxon>Brachyura</taxon>
        <taxon>Eubrachyura</taxon>
        <taxon>Portunoidea</taxon>
        <taxon>Portunidae</taxon>
        <taxon>Portuninae</taxon>
        <taxon>Scylla</taxon>
    </lineage>
</organism>
<protein>
    <submittedName>
        <fullName evidence="9">Uncharacterized protein</fullName>
    </submittedName>
</protein>
<keyword evidence="7 8" id="KW-0472">Membrane</keyword>
<dbReference type="InterPro" id="IPR000175">
    <property type="entry name" value="Na/ntran_symport"/>
</dbReference>
<evidence type="ECO:0000256" key="6">
    <source>
        <dbReference type="ARBA" id="ARBA00022989"/>
    </source>
</evidence>
<dbReference type="GO" id="GO:0005886">
    <property type="term" value="C:plasma membrane"/>
    <property type="evidence" value="ECO:0007669"/>
    <property type="project" value="TreeGrafter"/>
</dbReference>
<sequence length="114" mass="12968">MVETVTTAIVDQFESLRKTKAMVVMWTCIFLFLMGLPMCLQGGIYMLELLAFYSAGVSLLILCLFQMIGVMGIFGVRNMFKAVEEMKMRVRLPLRIYWGVTWLCITPTALIVSI</sequence>
<dbReference type="GO" id="GO:0015293">
    <property type="term" value="F:symporter activity"/>
    <property type="evidence" value="ECO:0007669"/>
    <property type="project" value="UniProtKB-KW"/>
</dbReference>
<comment type="similarity">
    <text evidence="2">Belongs to the sodium:neurotransmitter symporter (SNF) (TC 2.A.22) family.</text>
</comment>
<dbReference type="InterPro" id="IPR037272">
    <property type="entry name" value="SNS_sf"/>
</dbReference>
<dbReference type="GO" id="GO:0006865">
    <property type="term" value="P:amino acid transport"/>
    <property type="evidence" value="ECO:0007669"/>
    <property type="project" value="TreeGrafter"/>
</dbReference>
<evidence type="ECO:0000256" key="4">
    <source>
        <dbReference type="ARBA" id="ARBA00022692"/>
    </source>
</evidence>